<dbReference type="Proteomes" id="UP000002624">
    <property type="component" value="Unassembled WGS sequence"/>
</dbReference>
<dbReference type="AlphaFoldDB" id="C6HNR2"/>
<organism evidence="2 3">
    <name type="scientific">Ajellomyces capsulatus (strain H143)</name>
    <name type="common">Darling's disease fungus</name>
    <name type="synonym">Histoplasma capsulatum</name>
    <dbReference type="NCBI Taxonomy" id="544712"/>
    <lineage>
        <taxon>Eukaryota</taxon>
        <taxon>Fungi</taxon>
        <taxon>Dikarya</taxon>
        <taxon>Ascomycota</taxon>
        <taxon>Pezizomycotina</taxon>
        <taxon>Eurotiomycetes</taxon>
        <taxon>Eurotiomycetidae</taxon>
        <taxon>Onygenales</taxon>
        <taxon>Ajellomycetaceae</taxon>
        <taxon>Histoplasma</taxon>
    </lineage>
</organism>
<evidence type="ECO:0000256" key="1">
    <source>
        <dbReference type="SAM" id="MobiDB-lite"/>
    </source>
</evidence>
<dbReference type="VEuPathDB" id="FungiDB:HCDG_07843"/>
<dbReference type="Gene3D" id="6.10.250.3160">
    <property type="match status" value="1"/>
</dbReference>
<evidence type="ECO:0000313" key="2">
    <source>
        <dbReference type="EMBL" id="EER38108.1"/>
    </source>
</evidence>
<accession>C6HNR2</accession>
<name>C6HNR2_AJECH</name>
<reference evidence="3" key="1">
    <citation type="submission" date="2009-05" db="EMBL/GenBank/DDBJ databases">
        <title>The genome sequence of Ajellomyces capsulatus strain H143.</title>
        <authorList>
            <person name="Champion M."/>
            <person name="Cuomo C.A."/>
            <person name="Ma L.-J."/>
            <person name="Henn M.R."/>
            <person name="Sil A."/>
            <person name="Goldman B."/>
            <person name="Young S.K."/>
            <person name="Kodira C.D."/>
            <person name="Zeng Q."/>
            <person name="Koehrsen M."/>
            <person name="Alvarado L."/>
            <person name="Berlin A.M."/>
            <person name="Borenstein D."/>
            <person name="Chen Z."/>
            <person name="Engels R."/>
            <person name="Freedman E."/>
            <person name="Gellesch M."/>
            <person name="Goldberg J."/>
            <person name="Griggs A."/>
            <person name="Gujja S."/>
            <person name="Heiman D.I."/>
            <person name="Hepburn T.A."/>
            <person name="Howarth C."/>
            <person name="Jen D."/>
            <person name="Larson L."/>
            <person name="Lewis B."/>
            <person name="Mehta T."/>
            <person name="Park D."/>
            <person name="Pearson M."/>
            <person name="Roberts A."/>
            <person name="Saif S."/>
            <person name="Shea T.D."/>
            <person name="Shenoy N."/>
            <person name="Sisk P."/>
            <person name="Stolte C."/>
            <person name="Sykes S."/>
            <person name="Walk T."/>
            <person name="White J."/>
            <person name="Yandava C."/>
            <person name="Klein B."/>
            <person name="McEwen J.G."/>
            <person name="Puccia R."/>
            <person name="Goldman G.H."/>
            <person name="Felipe M.S."/>
            <person name="Nino-Vega G."/>
            <person name="San-Blas G."/>
            <person name="Taylor J.W."/>
            <person name="Mendoza L."/>
            <person name="Galagan J.E."/>
            <person name="Nusbaum C."/>
            <person name="Birren B.W."/>
        </authorList>
    </citation>
    <scope>NUCLEOTIDE SEQUENCE [LARGE SCALE GENOMIC DNA]</scope>
    <source>
        <strain evidence="3">H143</strain>
    </source>
</reference>
<protein>
    <submittedName>
        <fullName evidence="2">Uncharacterized protein</fullName>
    </submittedName>
</protein>
<sequence length="52" mass="5850">MASAGKANFDDSRRTTGSPKLKGRENAKDTLCRNVTIYGRCRYEDKGARNRI</sequence>
<dbReference type="Pfam" id="PF25586">
    <property type="entry name" value="zf-CCCH_PAN3"/>
    <property type="match status" value="1"/>
</dbReference>
<dbReference type="EMBL" id="GG692432">
    <property type="protein sequence ID" value="EER38108.1"/>
    <property type="molecule type" value="Genomic_DNA"/>
</dbReference>
<dbReference type="STRING" id="544712.C6HNR2"/>
<gene>
    <name evidence="2" type="ORF">HCDG_07843</name>
</gene>
<evidence type="ECO:0000313" key="3">
    <source>
        <dbReference type="Proteomes" id="UP000002624"/>
    </source>
</evidence>
<dbReference type="HOGENOM" id="CLU_3086679_0_0_1"/>
<feature type="region of interest" description="Disordered" evidence="1">
    <location>
        <begin position="1"/>
        <end position="26"/>
    </location>
</feature>
<proteinExistence type="predicted"/>